<reference evidence="2 3" key="1">
    <citation type="submission" date="2018-11" db="EMBL/GenBank/DDBJ databases">
        <authorList>
            <consortium name="Pathogen Informatics"/>
        </authorList>
    </citation>
    <scope>NUCLEOTIDE SEQUENCE [LARGE SCALE GENOMIC DNA]</scope>
</reference>
<feature type="region of interest" description="Disordered" evidence="1">
    <location>
        <begin position="181"/>
        <end position="201"/>
    </location>
</feature>
<evidence type="ECO:0000313" key="2">
    <source>
        <dbReference type="EMBL" id="VDN18756.1"/>
    </source>
</evidence>
<dbReference type="OrthoDB" id="6256966at2759"/>
<gene>
    <name evidence="2" type="ORF">DILT_LOCUS13259</name>
</gene>
<evidence type="ECO:0000313" key="3">
    <source>
        <dbReference type="Proteomes" id="UP000281553"/>
    </source>
</evidence>
<keyword evidence="3" id="KW-1185">Reference proteome</keyword>
<sequence>MNNICLSLSEHMIPVGFIRGVDIEGDCFIHHFLFGDTEAVEKSTQNALARAKAASKTENGVNQIRYNLSAAVVECRLKHEDLPLSESFDGSYSSTPDRESDLNVCDLPSLRRTGSYQLVFDIEDSDEENDGFQDRSRASLLAVPVKSGQPFFRTASCSELRFASEYLQPLRTVPDGLSGIASSALPSQSNQKGETSNCPPLSTVPTISLNSTPVPSLDSESGFSCTTNTSSYYLTDPQADTPSTAEGVVVRTARPASLYTRLPVPERVSNSKAAAMRRHHTPVRPNPTTNGSIP</sequence>
<feature type="non-terminal residue" evidence="2">
    <location>
        <position position="294"/>
    </location>
</feature>
<evidence type="ECO:0000256" key="1">
    <source>
        <dbReference type="SAM" id="MobiDB-lite"/>
    </source>
</evidence>
<proteinExistence type="predicted"/>
<dbReference type="AlphaFoldDB" id="A0A3P7PKI6"/>
<organism evidence="2 3">
    <name type="scientific">Dibothriocephalus latus</name>
    <name type="common">Fish tapeworm</name>
    <name type="synonym">Diphyllobothrium latum</name>
    <dbReference type="NCBI Taxonomy" id="60516"/>
    <lineage>
        <taxon>Eukaryota</taxon>
        <taxon>Metazoa</taxon>
        <taxon>Spiralia</taxon>
        <taxon>Lophotrochozoa</taxon>
        <taxon>Platyhelminthes</taxon>
        <taxon>Cestoda</taxon>
        <taxon>Eucestoda</taxon>
        <taxon>Diphyllobothriidea</taxon>
        <taxon>Diphyllobothriidae</taxon>
        <taxon>Dibothriocephalus</taxon>
    </lineage>
</organism>
<name>A0A3P7PKI6_DIBLA</name>
<dbReference type="Proteomes" id="UP000281553">
    <property type="component" value="Unassembled WGS sequence"/>
</dbReference>
<dbReference type="EMBL" id="UYRU01069478">
    <property type="protein sequence ID" value="VDN18756.1"/>
    <property type="molecule type" value="Genomic_DNA"/>
</dbReference>
<protein>
    <submittedName>
        <fullName evidence="2">Uncharacterized protein</fullName>
    </submittedName>
</protein>
<accession>A0A3P7PKI6</accession>
<feature type="region of interest" description="Disordered" evidence="1">
    <location>
        <begin position="263"/>
        <end position="294"/>
    </location>
</feature>